<gene>
    <name evidence="2" type="ORF">SAMN05421881_102918</name>
</gene>
<sequence length="307" mass="33581">MFFLSKQISGLLDTSLRTEPGRLTQLPGYSFCSSLLGFAAVFIHIALLPQNAHAVRPFVTDDARIIDVGQIEVESWLEVGHTDSTWNPAPAVNFMAGATVNDWLEIIVGSGVARGGNGKFAMPNPVLQPKLLLMAAEKNGRPGFALGAGATFDAGVGDLHDRGNSAYLIGMTTWRLYDDWLMTHINYGARMDKSRNHSAKYRPYWGIGLDAGLIKEEIRLIVEAYAGDPLDLHAPKTAAQMGFRWLASDYVNLDLTVGVQPELHEHTRNRTGSAEVWGQIGLRLLFDAFTPGGKRGDPMGARGMFVR</sequence>
<dbReference type="AlphaFoldDB" id="A0A1H3IYD6"/>
<organism evidence="2 3">
    <name type="scientific">Nitrosomonas halophila</name>
    <dbReference type="NCBI Taxonomy" id="44576"/>
    <lineage>
        <taxon>Bacteria</taxon>
        <taxon>Pseudomonadati</taxon>
        <taxon>Pseudomonadota</taxon>
        <taxon>Betaproteobacteria</taxon>
        <taxon>Nitrosomonadales</taxon>
        <taxon>Nitrosomonadaceae</taxon>
        <taxon>Nitrosomonas</taxon>
    </lineage>
</organism>
<evidence type="ECO:0000313" key="3">
    <source>
        <dbReference type="Proteomes" id="UP000198640"/>
    </source>
</evidence>
<keyword evidence="3" id="KW-1185">Reference proteome</keyword>
<evidence type="ECO:0008006" key="4">
    <source>
        <dbReference type="Google" id="ProtNLM"/>
    </source>
</evidence>
<proteinExistence type="predicted"/>
<name>A0A1H3IYD6_9PROT</name>
<keyword evidence="1" id="KW-0812">Transmembrane</keyword>
<dbReference type="OrthoDB" id="8526647at2"/>
<dbReference type="Proteomes" id="UP000198640">
    <property type="component" value="Unassembled WGS sequence"/>
</dbReference>
<protein>
    <recommendedName>
        <fullName evidence="4">MetA-pathway of phenol degradation</fullName>
    </recommendedName>
</protein>
<dbReference type="EMBL" id="FNOY01000029">
    <property type="protein sequence ID" value="SDY32721.1"/>
    <property type="molecule type" value="Genomic_DNA"/>
</dbReference>
<accession>A0A1H3IYD6</accession>
<evidence type="ECO:0000256" key="1">
    <source>
        <dbReference type="SAM" id="Phobius"/>
    </source>
</evidence>
<evidence type="ECO:0000313" key="2">
    <source>
        <dbReference type="EMBL" id="SDY32721.1"/>
    </source>
</evidence>
<feature type="transmembrane region" description="Helical" evidence="1">
    <location>
        <begin position="28"/>
        <end position="48"/>
    </location>
</feature>
<reference evidence="2 3" key="1">
    <citation type="submission" date="2016-10" db="EMBL/GenBank/DDBJ databases">
        <authorList>
            <person name="de Groot N.N."/>
        </authorList>
    </citation>
    <scope>NUCLEOTIDE SEQUENCE [LARGE SCALE GENOMIC DNA]</scope>
    <source>
        <strain evidence="2 3">Nm1</strain>
    </source>
</reference>
<keyword evidence="1" id="KW-0472">Membrane</keyword>
<keyword evidence="1" id="KW-1133">Transmembrane helix</keyword>